<evidence type="ECO:0000313" key="2">
    <source>
        <dbReference type="Proteomes" id="UP000027153"/>
    </source>
</evidence>
<proteinExistence type="predicted"/>
<feature type="non-terminal residue" evidence="1">
    <location>
        <position position="1"/>
    </location>
</feature>
<keyword evidence="2" id="KW-1185">Reference proteome</keyword>
<name>A0A062VCH8_9EURY</name>
<evidence type="ECO:0000313" key="1">
    <source>
        <dbReference type="EMBL" id="KCZ72940.1"/>
    </source>
</evidence>
<dbReference type="Proteomes" id="UP000027153">
    <property type="component" value="Unassembled WGS sequence"/>
</dbReference>
<dbReference type="EMBL" id="JMIY01000002">
    <property type="protein sequence ID" value="KCZ72940.1"/>
    <property type="molecule type" value="Genomic_DNA"/>
</dbReference>
<organism evidence="1 2">
    <name type="scientific">Candidatus Methanoperedens nitratireducens</name>
    <dbReference type="NCBI Taxonomy" id="1392998"/>
    <lineage>
        <taxon>Archaea</taxon>
        <taxon>Methanobacteriati</taxon>
        <taxon>Methanobacteriota</taxon>
        <taxon>Stenosarchaea group</taxon>
        <taxon>Methanomicrobia</taxon>
        <taxon>Methanosarcinales</taxon>
        <taxon>ANME-2 cluster</taxon>
        <taxon>Candidatus Methanoperedentaceae</taxon>
        <taxon>Candidatus Methanoperedens</taxon>
    </lineage>
</organism>
<reference evidence="1 2" key="1">
    <citation type="journal article" date="2013" name="Nature">
        <title>Anaerobic oxidation of methane coupled to nitrate reduction in a novel archaeal lineage.</title>
        <authorList>
            <person name="Haroon M.F."/>
            <person name="Hu S."/>
            <person name="Shi Y."/>
            <person name="Imelfort M."/>
            <person name="Keller J."/>
            <person name="Hugenholtz P."/>
            <person name="Yuan Z."/>
            <person name="Tyson G.W."/>
        </authorList>
    </citation>
    <scope>NUCLEOTIDE SEQUENCE [LARGE SCALE GENOMIC DNA]</scope>
    <source>
        <strain evidence="1 2">ANME-2d</strain>
    </source>
</reference>
<gene>
    <name evidence="1" type="ORF">ANME2D_00935</name>
</gene>
<accession>A0A062VCH8</accession>
<sequence length="12" mass="1443">HIRAKLLTTNLY</sequence>
<comment type="caution">
    <text evidence="1">The sequence shown here is derived from an EMBL/GenBank/DDBJ whole genome shotgun (WGS) entry which is preliminary data.</text>
</comment>
<protein>
    <submittedName>
        <fullName evidence="1">Uncharacterized protein</fullName>
    </submittedName>
</protein>